<organism evidence="1 2">
    <name type="scientific">Coptis chinensis</name>
    <dbReference type="NCBI Taxonomy" id="261450"/>
    <lineage>
        <taxon>Eukaryota</taxon>
        <taxon>Viridiplantae</taxon>
        <taxon>Streptophyta</taxon>
        <taxon>Embryophyta</taxon>
        <taxon>Tracheophyta</taxon>
        <taxon>Spermatophyta</taxon>
        <taxon>Magnoliopsida</taxon>
        <taxon>Ranunculales</taxon>
        <taxon>Ranunculaceae</taxon>
        <taxon>Coptidoideae</taxon>
        <taxon>Coptis</taxon>
    </lineage>
</organism>
<proteinExistence type="predicted"/>
<protein>
    <submittedName>
        <fullName evidence="1">Uncharacterized protein</fullName>
    </submittedName>
</protein>
<gene>
    <name evidence="1" type="ORF">IFM89_039240</name>
</gene>
<dbReference type="Proteomes" id="UP000631114">
    <property type="component" value="Unassembled WGS sequence"/>
</dbReference>
<dbReference type="PANTHER" id="PTHR31727:SF2">
    <property type="entry name" value="PALMITOYL-ACYL CARRIER PROTEIN THIOESTERASE, CHLOROPLASTIC"/>
    <property type="match status" value="1"/>
</dbReference>
<dbReference type="EMBL" id="JADFTS010000003">
    <property type="protein sequence ID" value="KAF9617947.1"/>
    <property type="molecule type" value="Genomic_DNA"/>
</dbReference>
<keyword evidence="2" id="KW-1185">Reference proteome</keyword>
<dbReference type="PANTHER" id="PTHR31727">
    <property type="entry name" value="OLEOYL-ACYL CARRIER PROTEIN THIOESTERASE 1, CHLOROPLASTIC"/>
    <property type="match status" value="1"/>
</dbReference>
<dbReference type="GO" id="GO:0000036">
    <property type="term" value="F:acyl carrier activity"/>
    <property type="evidence" value="ECO:0007669"/>
    <property type="project" value="TreeGrafter"/>
</dbReference>
<evidence type="ECO:0000313" key="2">
    <source>
        <dbReference type="Proteomes" id="UP000631114"/>
    </source>
</evidence>
<name>A0A835M683_9MAGN</name>
<comment type="caution">
    <text evidence="1">The sequence shown here is derived from an EMBL/GenBank/DDBJ whole genome shotgun (WGS) entry which is preliminary data.</text>
</comment>
<reference evidence="1 2" key="1">
    <citation type="submission" date="2020-10" db="EMBL/GenBank/DDBJ databases">
        <title>The Coptis chinensis genome and diversification of protoberbering-type alkaloids.</title>
        <authorList>
            <person name="Wang B."/>
            <person name="Shu S."/>
            <person name="Song C."/>
            <person name="Liu Y."/>
        </authorList>
    </citation>
    <scope>NUCLEOTIDE SEQUENCE [LARGE SCALE GENOMIC DNA]</scope>
    <source>
        <strain evidence="1">HL-2020</strain>
        <tissue evidence="1">Leaf</tissue>
    </source>
</reference>
<dbReference type="GO" id="GO:0016297">
    <property type="term" value="F:fatty acyl-[ACP] hydrolase activity"/>
    <property type="evidence" value="ECO:0007669"/>
    <property type="project" value="InterPro"/>
</dbReference>
<accession>A0A835M683</accession>
<dbReference type="InterPro" id="IPR045023">
    <property type="entry name" value="FATA/B"/>
</dbReference>
<dbReference type="AlphaFoldDB" id="A0A835M683"/>
<dbReference type="OrthoDB" id="1740142at2759"/>
<evidence type="ECO:0000313" key="1">
    <source>
        <dbReference type="EMBL" id="KAF9617947.1"/>
    </source>
</evidence>
<sequence>MLVDPFGLGKIVRDGLVFQQNFSIRSKTALNHAKTVGLLGDGFGSTEAMTSRNLIWVVAKMQISRESLSYLLYYFEMARHIYNRASMEWRGYAEDGVRHRGEW</sequence>